<feature type="region of interest" description="Disordered" evidence="1">
    <location>
        <begin position="57"/>
        <end position="91"/>
    </location>
</feature>
<feature type="compositionally biased region" description="Low complexity" evidence="1">
    <location>
        <begin position="59"/>
        <end position="71"/>
    </location>
</feature>
<dbReference type="Pfam" id="PF20150">
    <property type="entry name" value="2EXR"/>
    <property type="match status" value="1"/>
</dbReference>
<accession>A0A194X0M1</accession>
<name>A0A194X0M1_MOLSC</name>
<evidence type="ECO:0000313" key="4">
    <source>
        <dbReference type="Proteomes" id="UP000070700"/>
    </source>
</evidence>
<dbReference type="Proteomes" id="UP000070700">
    <property type="component" value="Unassembled WGS sequence"/>
</dbReference>
<reference evidence="3 4" key="1">
    <citation type="submission" date="2015-10" db="EMBL/GenBank/DDBJ databases">
        <title>Full genome of DAOMC 229536 Phialocephala scopiformis, a fungal endophyte of spruce producing the potent anti-insectan compound rugulosin.</title>
        <authorList>
            <consortium name="DOE Joint Genome Institute"/>
            <person name="Walker A.K."/>
            <person name="Frasz S.L."/>
            <person name="Seifert K.A."/>
            <person name="Miller J.D."/>
            <person name="Mondo S.J."/>
            <person name="Labutti K."/>
            <person name="Lipzen A."/>
            <person name="Dockter R."/>
            <person name="Kennedy M."/>
            <person name="Grigoriev I.V."/>
            <person name="Spatafora J.W."/>
        </authorList>
    </citation>
    <scope>NUCLEOTIDE SEQUENCE [LARGE SCALE GENOMIC DNA]</scope>
    <source>
        <strain evidence="3 4">CBS 120377</strain>
    </source>
</reference>
<evidence type="ECO:0000259" key="2">
    <source>
        <dbReference type="Pfam" id="PF20150"/>
    </source>
</evidence>
<dbReference type="GeneID" id="28823027"/>
<dbReference type="InParanoid" id="A0A194X0M1"/>
<evidence type="ECO:0000313" key="3">
    <source>
        <dbReference type="EMBL" id="KUJ13504.1"/>
    </source>
</evidence>
<dbReference type="PANTHER" id="PTHR35910:SF1">
    <property type="entry name" value="2EXR DOMAIN-CONTAINING PROTEIN"/>
    <property type="match status" value="1"/>
</dbReference>
<dbReference type="KEGG" id="psco:LY89DRAFT_672712"/>
<dbReference type="RefSeq" id="XP_018067859.1">
    <property type="nucleotide sequence ID" value="XM_018213301.1"/>
</dbReference>
<proteinExistence type="predicted"/>
<gene>
    <name evidence="3" type="ORF">LY89DRAFT_672712</name>
</gene>
<protein>
    <recommendedName>
        <fullName evidence="2">2EXR domain-containing protein</fullName>
    </recommendedName>
</protein>
<sequence>MSSTKEALANSVPAPQLLTITTADGPSVVTGIPAVQNLNDDAHSSTDASVVGYVAEQASTTTGSHPTSSTSAVPAEQPSTTTITHPTSSPDVGIPTTLHGFKNFPLEVRLMIWALAAPPPAVIVQCKSRIEGRPFFWNRAGGVPAVLHACRESRAEYLEIEPSNDAERHEIEARRRKHPLYKMTFRTRRLDSPGCYMALEIDTYMPLDGEVFRWKTSKFRTASMLRFLKEVKYLAVGNHHVYHPLVVRRLVEICPQLRCLTITLWDESFDAARSIAEQYGAEVDGEWGLELSTRVVDPIRLEGMRQSVPFDMLLLDEDNDSMRVDVSQEKRYYPNTIVPPVKFRFAKQFIHVVQLDTFPDMERLRPRPRI</sequence>
<feature type="domain" description="2EXR" evidence="2">
    <location>
        <begin position="99"/>
        <end position="162"/>
    </location>
</feature>
<dbReference type="AlphaFoldDB" id="A0A194X0M1"/>
<keyword evidence="4" id="KW-1185">Reference proteome</keyword>
<dbReference type="InterPro" id="IPR045518">
    <property type="entry name" value="2EXR"/>
</dbReference>
<evidence type="ECO:0000256" key="1">
    <source>
        <dbReference type="SAM" id="MobiDB-lite"/>
    </source>
</evidence>
<organism evidence="3 4">
    <name type="scientific">Mollisia scopiformis</name>
    <name type="common">Conifer needle endophyte fungus</name>
    <name type="synonym">Phialocephala scopiformis</name>
    <dbReference type="NCBI Taxonomy" id="149040"/>
    <lineage>
        <taxon>Eukaryota</taxon>
        <taxon>Fungi</taxon>
        <taxon>Dikarya</taxon>
        <taxon>Ascomycota</taxon>
        <taxon>Pezizomycotina</taxon>
        <taxon>Leotiomycetes</taxon>
        <taxon>Helotiales</taxon>
        <taxon>Mollisiaceae</taxon>
        <taxon>Mollisia</taxon>
    </lineage>
</organism>
<dbReference type="OrthoDB" id="3565153at2759"/>
<dbReference type="PANTHER" id="PTHR35910">
    <property type="entry name" value="2EXR DOMAIN-CONTAINING PROTEIN"/>
    <property type="match status" value="1"/>
</dbReference>
<feature type="compositionally biased region" description="Low complexity" evidence="1">
    <location>
        <begin position="78"/>
        <end position="90"/>
    </location>
</feature>
<dbReference type="EMBL" id="KQ947422">
    <property type="protein sequence ID" value="KUJ13504.1"/>
    <property type="molecule type" value="Genomic_DNA"/>
</dbReference>